<feature type="transmembrane region" description="Helical" evidence="6">
    <location>
        <begin position="131"/>
        <end position="155"/>
    </location>
</feature>
<keyword evidence="3 6" id="KW-0812">Transmembrane</keyword>
<feature type="transmembrane region" description="Helical" evidence="6">
    <location>
        <begin position="21"/>
        <end position="47"/>
    </location>
</feature>
<comment type="subcellular location">
    <subcellularLocation>
        <location evidence="1">Cell membrane</location>
        <topology evidence="1">Multi-pass membrane protein</topology>
    </subcellularLocation>
</comment>
<dbReference type="InterPro" id="IPR002797">
    <property type="entry name" value="Polysacc_synth"/>
</dbReference>
<feature type="transmembrane region" description="Helical" evidence="6">
    <location>
        <begin position="167"/>
        <end position="186"/>
    </location>
</feature>
<feature type="transmembrane region" description="Helical" evidence="6">
    <location>
        <begin position="404"/>
        <end position="425"/>
    </location>
</feature>
<evidence type="ECO:0000256" key="6">
    <source>
        <dbReference type="SAM" id="Phobius"/>
    </source>
</evidence>
<dbReference type="RefSeq" id="WP_337106330.1">
    <property type="nucleotide sequence ID" value="NZ_JAPYKS010000007.1"/>
</dbReference>
<organism evidence="7 8">
    <name type="scientific">Mesorhizobium salmacidum</name>
    <dbReference type="NCBI Taxonomy" id="3015171"/>
    <lineage>
        <taxon>Bacteria</taxon>
        <taxon>Pseudomonadati</taxon>
        <taxon>Pseudomonadota</taxon>
        <taxon>Alphaproteobacteria</taxon>
        <taxon>Hyphomicrobiales</taxon>
        <taxon>Phyllobacteriaceae</taxon>
        <taxon>Mesorhizobium</taxon>
    </lineage>
</organism>
<evidence type="ECO:0000256" key="2">
    <source>
        <dbReference type="ARBA" id="ARBA00022475"/>
    </source>
</evidence>
<dbReference type="PANTHER" id="PTHR30250:SF11">
    <property type="entry name" value="O-ANTIGEN TRANSPORTER-RELATED"/>
    <property type="match status" value="1"/>
</dbReference>
<evidence type="ECO:0000256" key="4">
    <source>
        <dbReference type="ARBA" id="ARBA00022989"/>
    </source>
</evidence>
<reference evidence="7 8" key="1">
    <citation type="submission" date="2022-12" db="EMBL/GenBank/DDBJ databases">
        <authorList>
            <person name="Muema E."/>
        </authorList>
    </citation>
    <scope>NUCLEOTIDE SEQUENCE [LARGE SCALE GENOMIC DNA]</scope>
    <source>
        <strain evidence="8">1326</strain>
    </source>
</reference>
<name>A0ABU8KUF6_9HYPH</name>
<evidence type="ECO:0000256" key="5">
    <source>
        <dbReference type="ARBA" id="ARBA00023136"/>
    </source>
</evidence>
<keyword evidence="4 6" id="KW-1133">Transmembrane helix</keyword>
<sequence>MIASLRTLIGRSADIRVFSAGLLWSTFGTVIVRLTPMITTILISHWFGIEFVGKFGVTYGTLMSSSLLASAGVGLMATRNIAAYSINDPATAGRLAGMAFLLTGGAAALIGLMIFLFAHEIAGRLLKQPELAFYLQIIAPVIVVNAMNTVQTAILSGIQAFRTIARLNVIFGGLMITLVPVGLYFYGLSGSFIALGCAYLGGCLIAYPAVVAALRRRGIEIAFREAFSQWRLVTRYAVPALLASLLYEPVNWICTAMVVNNPDGLAQVGLYFIAMQLETLLLFVPQIVVQVVIPMLSTGFGEADRRRVINVLGMGIGTNIAIAIGFVVVMMTFGNWFLVLFKLDPAQHWPIFMIVVLAAAIIAAALPLGQVPVSSGYMWTGLSITAGWALTFIIATWFLQDRGALGIVIARAIAWSLQTVVYIGFTRFAIGRTCGEKGTLLRDRDLSTAPAKSASLDA</sequence>
<feature type="transmembrane region" description="Helical" evidence="6">
    <location>
        <begin position="99"/>
        <end position="119"/>
    </location>
</feature>
<feature type="transmembrane region" description="Helical" evidence="6">
    <location>
        <begin position="271"/>
        <end position="296"/>
    </location>
</feature>
<dbReference type="Proteomes" id="UP001387293">
    <property type="component" value="Unassembled WGS sequence"/>
</dbReference>
<feature type="transmembrane region" description="Helical" evidence="6">
    <location>
        <begin position="376"/>
        <end position="398"/>
    </location>
</feature>
<keyword evidence="8" id="KW-1185">Reference proteome</keyword>
<dbReference type="PANTHER" id="PTHR30250">
    <property type="entry name" value="PST FAMILY PREDICTED COLANIC ACID TRANSPORTER"/>
    <property type="match status" value="1"/>
</dbReference>
<dbReference type="Pfam" id="PF01943">
    <property type="entry name" value="Polysacc_synt"/>
    <property type="match status" value="1"/>
</dbReference>
<feature type="transmembrane region" description="Helical" evidence="6">
    <location>
        <begin position="349"/>
        <end position="369"/>
    </location>
</feature>
<evidence type="ECO:0000313" key="8">
    <source>
        <dbReference type="Proteomes" id="UP001387293"/>
    </source>
</evidence>
<evidence type="ECO:0000313" key="7">
    <source>
        <dbReference type="EMBL" id="MEI9409366.1"/>
    </source>
</evidence>
<dbReference type="EMBL" id="JAPYKS010000007">
    <property type="protein sequence ID" value="MEI9409366.1"/>
    <property type="molecule type" value="Genomic_DNA"/>
</dbReference>
<gene>
    <name evidence="7" type="ORF">O7A60_11380</name>
</gene>
<accession>A0ABU8KUF6</accession>
<keyword evidence="5 6" id="KW-0472">Membrane</keyword>
<comment type="caution">
    <text evidence="7">The sequence shown here is derived from an EMBL/GenBank/DDBJ whole genome shotgun (WGS) entry which is preliminary data.</text>
</comment>
<protein>
    <submittedName>
        <fullName evidence="7">Oligosaccharide flippase family protein</fullName>
    </submittedName>
</protein>
<evidence type="ECO:0000256" key="3">
    <source>
        <dbReference type="ARBA" id="ARBA00022692"/>
    </source>
</evidence>
<feature type="transmembrane region" description="Helical" evidence="6">
    <location>
        <begin position="59"/>
        <end position="78"/>
    </location>
</feature>
<proteinExistence type="predicted"/>
<feature type="transmembrane region" description="Helical" evidence="6">
    <location>
        <begin position="236"/>
        <end position="259"/>
    </location>
</feature>
<evidence type="ECO:0000256" key="1">
    <source>
        <dbReference type="ARBA" id="ARBA00004651"/>
    </source>
</evidence>
<feature type="transmembrane region" description="Helical" evidence="6">
    <location>
        <begin position="308"/>
        <end position="337"/>
    </location>
</feature>
<dbReference type="InterPro" id="IPR050833">
    <property type="entry name" value="Poly_Biosynth_Transport"/>
</dbReference>
<feature type="transmembrane region" description="Helical" evidence="6">
    <location>
        <begin position="192"/>
        <end position="215"/>
    </location>
</feature>
<keyword evidence="2" id="KW-1003">Cell membrane</keyword>